<gene>
    <name evidence="2" type="ORF">ESA94_13755</name>
</gene>
<dbReference type="Proteomes" id="UP000290204">
    <property type="component" value="Unassembled WGS sequence"/>
</dbReference>
<dbReference type="AlphaFoldDB" id="A0A4Q1CH30"/>
<name>A0A4Q1CH30_9BACT</name>
<accession>A0A4Q1CH30</accession>
<dbReference type="EMBL" id="SDHW01000004">
    <property type="protein sequence ID" value="RXK59201.1"/>
    <property type="molecule type" value="Genomic_DNA"/>
</dbReference>
<protein>
    <submittedName>
        <fullName evidence="2">Uncharacterized protein</fullName>
    </submittedName>
</protein>
<reference evidence="2 3" key="1">
    <citation type="submission" date="2019-01" db="EMBL/GenBank/DDBJ databases">
        <title>Lacibacter sp. strain TTM-7.</title>
        <authorList>
            <person name="Chen W.-M."/>
        </authorList>
    </citation>
    <scope>NUCLEOTIDE SEQUENCE [LARGE SCALE GENOMIC DNA]</scope>
    <source>
        <strain evidence="2 3">TTM-7</strain>
    </source>
</reference>
<evidence type="ECO:0000313" key="2">
    <source>
        <dbReference type="EMBL" id="RXK59201.1"/>
    </source>
</evidence>
<feature type="region of interest" description="Disordered" evidence="1">
    <location>
        <begin position="133"/>
        <end position="185"/>
    </location>
</feature>
<feature type="compositionally biased region" description="Polar residues" evidence="1">
    <location>
        <begin position="136"/>
        <end position="149"/>
    </location>
</feature>
<dbReference type="RefSeq" id="WP_129131505.1">
    <property type="nucleotide sequence ID" value="NZ_SDHW01000004.1"/>
</dbReference>
<feature type="compositionally biased region" description="Polar residues" evidence="1">
    <location>
        <begin position="157"/>
        <end position="170"/>
    </location>
</feature>
<evidence type="ECO:0000256" key="1">
    <source>
        <dbReference type="SAM" id="MobiDB-lite"/>
    </source>
</evidence>
<organism evidence="2 3">
    <name type="scientific">Lacibacter luteus</name>
    <dbReference type="NCBI Taxonomy" id="2508719"/>
    <lineage>
        <taxon>Bacteria</taxon>
        <taxon>Pseudomonadati</taxon>
        <taxon>Bacteroidota</taxon>
        <taxon>Chitinophagia</taxon>
        <taxon>Chitinophagales</taxon>
        <taxon>Chitinophagaceae</taxon>
        <taxon>Lacibacter</taxon>
    </lineage>
</organism>
<keyword evidence="3" id="KW-1185">Reference proteome</keyword>
<evidence type="ECO:0000313" key="3">
    <source>
        <dbReference type="Proteomes" id="UP000290204"/>
    </source>
</evidence>
<sequence length="363" mass="42138">MNYIRHLNAFFTCIKTDDRLSSSHVSLYMALFQYWNFNRFGNPFSIYRENIMQLSKLSKNTYHKCVKELHEAKYIYYHPSASKFQAVRISIVRLDKEEEPKTRYHQLDLFDIAPGDIAPGFSPRVKSETGRVANLRPSSTNTKTDTVSNMGHIIKPNSKTENSVTNTPNSFDKPDRKRKKETGSPRVLKSIPAIAEIEAYFRENNYPVAEAHKFFHYNNAKNWMLTDKIPITNWQSLALKWMLNPVTENSNSTPAKPSVEEELSYLYESFLEGNKIFHQVTAEHFKHLALTLGDDVLNKAWAERINQLTGTNQHSLSQLWQAYQTNDPSNPLVQQDKPNFILLAKRIAVIKHFYSQKNKQHEH</sequence>
<proteinExistence type="predicted"/>
<dbReference type="OrthoDB" id="1442826at2"/>
<comment type="caution">
    <text evidence="2">The sequence shown here is derived from an EMBL/GenBank/DDBJ whole genome shotgun (WGS) entry which is preliminary data.</text>
</comment>